<protein>
    <recommendedName>
        <fullName evidence="3">2,4-dichlorophenol 6-monooxygenase</fullName>
    </recommendedName>
</protein>
<accession>A0ABV3SWK2</accession>
<organism evidence="1 2">
    <name type="scientific">Nocardioides eburneus</name>
    <dbReference type="NCBI Taxonomy" id="3231482"/>
    <lineage>
        <taxon>Bacteria</taxon>
        <taxon>Bacillati</taxon>
        <taxon>Actinomycetota</taxon>
        <taxon>Actinomycetes</taxon>
        <taxon>Propionibacteriales</taxon>
        <taxon>Nocardioidaceae</taxon>
        <taxon>Nocardioides</taxon>
    </lineage>
</organism>
<gene>
    <name evidence="1" type="ORF">AB3X52_06305</name>
</gene>
<proteinExistence type="predicted"/>
<dbReference type="Gene3D" id="3.40.30.120">
    <property type="match status" value="1"/>
</dbReference>
<dbReference type="RefSeq" id="WP_367992407.1">
    <property type="nucleotide sequence ID" value="NZ_JBFPJR010000008.1"/>
</dbReference>
<sequence>MPDGAPFPSGEDAALFYVASTVPGSPLSHAWLARGTETISSLDAVGRGRFTLLTGIGGATWTVAAQELASHLGIPLDVVSIGPGLAIEDPYGEWAHVREIAEDGCLLVRPDRHIAFRARHAVDDPATVLSDAFRRLLGRAPHRA</sequence>
<evidence type="ECO:0000313" key="1">
    <source>
        <dbReference type="EMBL" id="MEX0427228.1"/>
    </source>
</evidence>
<evidence type="ECO:0000313" key="2">
    <source>
        <dbReference type="Proteomes" id="UP001556631"/>
    </source>
</evidence>
<keyword evidence="2" id="KW-1185">Reference proteome</keyword>
<reference evidence="1 2" key="1">
    <citation type="submission" date="2024-07" db="EMBL/GenBank/DDBJ databases">
        <authorList>
            <person name="Lee S."/>
            <person name="Kang M."/>
        </authorList>
    </citation>
    <scope>NUCLEOTIDE SEQUENCE [LARGE SCALE GENOMIC DNA]</scope>
    <source>
        <strain evidence="1 2">DS6</strain>
    </source>
</reference>
<comment type="caution">
    <text evidence="1">The sequence shown here is derived from an EMBL/GenBank/DDBJ whole genome shotgun (WGS) entry which is preliminary data.</text>
</comment>
<dbReference type="EMBL" id="JBFPJR010000008">
    <property type="protein sequence ID" value="MEX0427228.1"/>
    <property type="molecule type" value="Genomic_DNA"/>
</dbReference>
<dbReference type="Proteomes" id="UP001556631">
    <property type="component" value="Unassembled WGS sequence"/>
</dbReference>
<name>A0ABV3SWK2_9ACTN</name>
<dbReference type="Pfam" id="PF21274">
    <property type="entry name" value="Rng_hyd_C"/>
    <property type="match status" value="1"/>
</dbReference>
<evidence type="ECO:0008006" key="3">
    <source>
        <dbReference type="Google" id="ProtNLM"/>
    </source>
</evidence>